<feature type="region of interest" description="Disordered" evidence="1">
    <location>
        <begin position="739"/>
        <end position="770"/>
    </location>
</feature>
<dbReference type="AlphaFoldDB" id="A0A4Y9YSY0"/>
<feature type="transmembrane region" description="Helical" evidence="2">
    <location>
        <begin position="799"/>
        <end position="820"/>
    </location>
</feature>
<dbReference type="InterPro" id="IPR000873">
    <property type="entry name" value="AMP-dep_synth/lig_dom"/>
</dbReference>
<keyword evidence="2" id="KW-1133">Transmembrane helix</keyword>
<feature type="transmembrane region" description="Helical" evidence="2">
    <location>
        <begin position="986"/>
        <end position="1003"/>
    </location>
</feature>
<evidence type="ECO:0000313" key="5">
    <source>
        <dbReference type="Proteomes" id="UP000298327"/>
    </source>
</evidence>
<name>A0A4Y9YSY0_9AGAM</name>
<keyword evidence="5" id="KW-1185">Reference proteome</keyword>
<dbReference type="InterPro" id="IPR023298">
    <property type="entry name" value="ATPase_P-typ_TM_dom_sf"/>
</dbReference>
<dbReference type="NCBIfam" id="TIGR01733">
    <property type="entry name" value="AA-adenyl-dom"/>
    <property type="match status" value="1"/>
</dbReference>
<dbReference type="SUPFAM" id="SSF56801">
    <property type="entry name" value="Acetyl-CoA synthetase-like"/>
    <property type="match status" value="1"/>
</dbReference>
<gene>
    <name evidence="4" type="ORF">EVG20_g5423</name>
</gene>
<feature type="domain" description="AMP-dependent synthetase/ligase" evidence="3">
    <location>
        <begin position="212"/>
        <end position="546"/>
    </location>
</feature>
<organism evidence="4 5">
    <name type="scientific">Dentipellis fragilis</name>
    <dbReference type="NCBI Taxonomy" id="205917"/>
    <lineage>
        <taxon>Eukaryota</taxon>
        <taxon>Fungi</taxon>
        <taxon>Dikarya</taxon>
        <taxon>Basidiomycota</taxon>
        <taxon>Agaricomycotina</taxon>
        <taxon>Agaricomycetes</taxon>
        <taxon>Russulales</taxon>
        <taxon>Hericiaceae</taxon>
        <taxon>Dentipellis</taxon>
    </lineage>
</organism>
<dbReference type="InterPro" id="IPR010071">
    <property type="entry name" value="AA_adenyl_dom"/>
</dbReference>
<dbReference type="InterPro" id="IPR052979">
    <property type="entry name" value="Adenylate-forming_domain"/>
</dbReference>
<evidence type="ECO:0000259" key="3">
    <source>
        <dbReference type="Pfam" id="PF00501"/>
    </source>
</evidence>
<feature type="transmembrane region" description="Helical" evidence="2">
    <location>
        <begin position="874"/>
        <end position="895"/>
    </location>
</feature>
<dbReference type="InterPro" id="IPR020845">
    <property type="entry name" value="AMP-binding_CS"/>
</dbReference>
<dbReference type="PROSITE" id="PS00455">
    <property type="entry name" value="AMP_BINDING"/>
    <property type="match status" value="1"/>
</dbReference>
<evidence type="ECO:0000313" key="4">
    <source>
        <dbReference type="EMBL" id="TFY65666.1"/>
    </source>
</evidence>
<reference evidence="4 5" key="1">
    <citation type="submission" date="2019-02" db="EMBL/GenBank/DDBJ databases">
        <title>Genome sequencing of the rare red list fungi Dentipellis fragilis.</title>
        <authorList>
            <person name="Buettner E."/>
            <person name="Kellner H."/>
        </authorList>
    </citation>
    <scope>NUCLEOTIDE SEQUENCE [LARGE SCALE GENOMIC DNA]</scope>
    <source>
        <strain evidence="4 5">DSM 105465</strain>
    </source>
</reference>
<dbReference type="Pfam" id="PF00501">
    <property type="entry name" value="AMP-binding"/>
    <property type="match status" value="1"/>
</dbReference>
<feature type="compositionally biased region" description="Polar residues" evidence="1">
    <location>
        <begin position="750"/>
        <end position="767"/>
    </location>
</feature>
<keyword evidence="2" id="KW-0472">Membrane</keyword>
<dbReference type="STRING" id="205917.A0A4Y9YSY0"/>
<accession>A0A4Y9YSY0</accession>
<dbReference type="EMBL" id="SEOQ01000320">
    <property type="protein sequence ID" value="TFY65666.1"/>
    <property type="molecule type" value="Genomic_DNA"/>
</dbReference>
<dbReference type="PANTHER" id="PTHR33927:SF5">
    <property type="entry name" value="ENZYME, PUTATIVE (AFU_ORTHOLOGUE AFUA_8G01222)-RELATED"/>
    <property type="match status" value="1"/>
</dbReference>
<proteinExistence type="predicted"/>
<dbReference type="Proteomes" id="UP000298327">
    <property type="component" value="Unassembled WGS sequence"/>
</dbReference>
<dbReference type="PANTHER" id="PTHR33927">
    <property type="entry name" value="TRANSMEMBRANE PROTEIN"/>
    <property type="match status" value="1"/>
</dbReference>
<dbReference type="Gene3D" id="3.40.50.12780">
    <property type="entry name" value="N-terminal domain of ligase-like"/>
    <property type="match status" value="1"/>
</dbReference>
<sequence>MSLQSRDTVCFRLVGSVRPAASPLWMSHATKPFALDAVSWTAIRMSRACASYEHSCVSVPRLSRLRGLRCCWLSPTRTASRRFSPLIDRNRGSIDAARNAQQRRVSIRLDVSAVVWQDPLGNARCFSGKVAHLEASQHAWLPTDATAWPPSSTSLSSRFSPGAFVDKVTAPGAMDTRVAAIDHLSPDHQRLFIEFGVGTRQSPEFECVHHAFEARARTQPDAIAAEHLGATITYSQLDRFGNRLAAKLRGMGVKPGVRVCLLVQRSIPMVVAIVAILKAGGAYVPLDGSIVTKSTLDHVVHDSGSLLVLALREYQHRVQDIPVLTLDDYADGHGTGDFIKPGDLSSPSDSAYIIYTSGTTGKPKGVDVTHRNVTNLVCLAPGNVGMGPGRRVSQLMNIAFDMAAWEILGSLCNGSTLCIRGKSSKEWRAVMKTVDIVIATPSMMVPHNPADYPNIKTVATAGEPLPPALPDAWVDKSGLSRWTTGCGPTEVTIVNTIQPQVKGSDMSIGRPTPNNNVYILDENLRAVPIGEVGVMFAGGRCVSRGYINLPEKTQERYKLDPFMNDGSRSYMFDTGDLGRWRSDGTLEHLGRVDDQVKVKGFRVELDGVAAAMETCPSVKVAVALLVDSELWGFVTPSNVDVNAVLEATAKVQPYYAVPSRFVVLADLPRTGNDKTDKKALRRLALEKIEDEKAIIVDEKENSPPVSLPTLFKDSPAAEPVVTKPAPVYNGIPLQGDMYLQRNASDDPSKSDQSASVSSTEISPSSLEKGNAWDGYQEDALPEKTQGKYMRNLRHQIFSLYRRLFGVIFITNMAIFIFILARGGANAKHLGLIVVANLFCAILMRQDYVINAFFNTFCAVPRSTPLWIRRICARVYSIGGLHSGSAISGLVWLIYFTGQATKEMLTGGPTSVATVVITYWILLLLLGIVAHAYPTVRRLKHDRFEATHRLLGWSATALVWVQVVLLTNDYRQVGQSLGHALVKSPPFWLVAVMTGSLILPWLRLRKVPVRAEVLSNHAVRLYFDYVTPKAGSFTRISESPLMEWHSFATVPEPGKTGYSLVVSRAGDWTSKQIAEPPKELWVRGIPTFGVLRVVPVFRRIVLVATGSGIGPCTPCILEQRIPIRLLWTSPNVRQTFGDKLVDSILEKAPDAVIYDTRAHGKPDMVKLTYRLVKEFDAEAVCIISNQKLTQKVVYGMMSRGIPAFGAIWDS</sequence>
<dbReference type="SUPFAM" id="SSF81665">
    <property type="entry name" value="Calcium ATPase, transmembrane domain M"/>
    <property type="match status" value="1"/>
</dbReference>
<dbReference type="OrthoDB" id="408177at2759"/>
<feature type="transmembrane region" description="Helical" evidence="2">
    <location>
        <begin position="949"/>
        <end position="966"/>
    </location>
</feature>
<keyword evidence="2" id="KW-0812">Transmembrane</keyword>
<dbReference type="Gene3D" id="3.30.300.30">
    <property type="match status" value="1"/>
</dbReference>
<evidence type="ECO:0000256" key="1">
    <source>
        <dbReference type="SAM" id="MobiDB-lite"/>
    </source>
</evidence>
<dbReference type="InterPro" id="IPR042099">
    <property type="entry name" value="ANL_N_sf"/>
</dbReference>
<protein>
    <recommendedName>
        <fullName evidence="3">AMP-dependent synthetase/ligase domain-containing protein</fullName>
    </recommendedName>
</protein>
<feature type="transmembrane region" description="Helical" evidence="2">
    <location>
        <begin position="907"/>
        <end position="928"/>
    </location>
</feature>
<comment type="caution">
    <text evidence="4">The sequence shown here is derived from an EMBL/GenBank/DDBJ whole genome shotgun (WGS) entry which is preliminary data.</text>
</comment>
<dbReference type="InterPro" id="IPR045851">
    <property type="entry name" value="AMP-bd_C_sf"/>
</dbReference>
<evidence type="ECO:0000256" key="2">
    <source>
        <dbReference type="SAM" id="Phobius"/>
    </source>
</evidence>